<evidence type="ECO:0000313" key="8">
    <source>
        <dbReference type="EMBL" id="RTI47523.1"/>
    </source>
</evidence>
<reference evidence="3 11" key="5">
    <citation type="submission" date="2019-04" db="EMBL/GenBank/DDBJ databases">
        <authorList>
            <person name="Ashton P.M."/>
            <person name="Dallman T."/>
            <person name="Nair S."/>
            <person name="De Pinna E."/>
            <person name="Peters T."/>
            <person name="Grant K."/>
        </authorList>
    </citation>
    <scope>NUCLEOTIDE SEQUENCE [LARGE SCALE GENOMIC DNA]</scope>
    <source>
        <strain evidence="3 11">OXC2299</strain>
    </source>
</reference>
<proteinExistence type="predicted"/>
<reference evidence="7 12" key="1">
    <citation type="submission" date="2016-09" db="EMBL/GenBank/DDBJ databases">
        <title>Campylobacter genomics.</title>
        <authorList>
            <person name="Weis A.M."/>
            <person name="Weimer B.C."/>
            <person name="Gilpin B."/>
            <person name="Huang B.C."/>
            <person name="Kong N."/>
        </authorList>
    </citation>
    <scope>NUCLEOTIDE SEQUENCE [LARGE SCALE GENOMIC DNA]</scope>
    <source>
        <strain evidence="7 12">BCW_4735</strain>
    </source>
</reference>
<evidence type="ECO:0000313" key="11">
    <source>
        <dbReference type="Proteomes" id="UP000358933"/>
    </source>
</evidence>
<dbReference type="AlphaFoldDB" id="A0A2R4D187"/>
<name>A0A2R4D187_CAMJU</name>
<evidence type="ECO:0000313" key="7">
    <source>
        <dbReference type="EMBL" id="OEY03539.1"/>
    </source>
</evidence>
<evidence type="ECO:0000313" key="5">
    <source>
        <dbReference type="EMBL" id="EAL3736037.1"/>
    </source>
</evidence>
<dbReference type="Proteomes" id="UP000358933">
    <property type="component" value="Unassembled WGS sequence"/>
</dbReference>
<protein>
    <submittedName>
        <fullName evidence="2">Uncharacterized protein</fullName>
    </submittedName>
</protein>
<dbReference type="EMBL" id="AACCII010000022">
    <property type="protein sequence ID" value="EAJ9719834.1"/>
    <property type="molecule type" value="Genomic_DNA"/>
</dbReference>
<gene>
    <name evidence="7" type="ORF">A0K99_02110</name>
    <name evidence="5" type="ORF">BFD99_08670</name>
    <name evidence="8" type="ORF">C3I27_07845</name>
    <name evidence="3" type="ORF">E7N58_03330</name>
    <name evidence="4" type="ORF">E7N58_09965</name>
    <name evidence="1" type="ORF">E8P16_04250</name>
    <name evidence="2" type="ORF">E8P16_10450</name>
    <name evidence="6" type="ORF">LZC39_08105</name>
</gene>
<dbReference type="EMBL" id="AACNRY010000024">
    <property type="protein sequence ID" value="EAL3736037.1"/>
    <property type="molecule type" value="Genomic_DNA"/>
</dbReference>
<evidence type="ECO:0000313" key="2">
    <source>
        <dbReference type="EMBL" id="EAJ9719834.1"/>
    </source>
</evidence>
<dbReference type="EMBL" id="MKBD01000004">
    <property type="protein sequence ID" value="OEY03539.1"/>
    <property type="molecule type" value="Genomic_DNA"/>
</dbReference>
<dbReference type="Proteomes" id="UP000287197">
    <property type="component" value="Unassembled WGS sequence"/>
</dbReference>
<dbReference type="Proteomes" id="UP001199644">
    <property type="component" value="Unassembled WGS sequence"/>
</dbReference>
<dbReference type="Proteomes" id="UP000865592">
    <property type="component" value="Unassembled WGS sequence"/>
</dbReference>
<evidence type="ECO:0000313" key="6">
    <source>
        <dbReference type="EMBL" id="MCH3852055.1"/>
    </source>
</evidence>
<dbReference type="EMBL" id="JAJUOL010000009">
    <property type="protein sequence ID" value="MCH3852055.1"/>
    <property type="molecule type" value="Genomic_DNA"/>
</dbReference>
<organism evidence="2 10">
    <name type="scientific">Campylobacter jejuni</name>
    <dbReference type="NCBI Taxonomy" id="197"/>
    <lineage>
        <taxon>Bacteria</taxon>
        <taxon>Pseudomonadati</taxon>
        <taxon>Campylobacterota</taxon>
        <taxon>Epsilonproteobacteria</taxon>
        <taxon>Campylobacterales</taxon>
        <taxon>Campylobacteraceae</taxon>
        <taxon>Campylobacter</taxon>
    </lineage>
</organism>
<evidence type="ECO:0000313" key="12">
    <source>
        <dbReference type="Proteomes" id="UP000865592"/>
    </source>
</evidence>
<evidence type="ECO:0000313" key="3">
    <source>
        <dbReference type="EMBL" id="EAK8193216.1"/>
    </source>
</evidence>
<evidence type="ECO:0000313" key="10">
    <source>
        <dbReference type="Proteomes" id="UP000349590"/>
    </source>
</evidence>
<dbReference type="EMBL" id="PQZD01000007">
    <property type="protein sequence ID" value="RTI47523.1"/>
    <property type="molecule type" value="Genomic_DNA"/>
</dbReference>
<reference evidence="2 10" key="6">
    <citation type="submission" date="2019-04" db="EMBL/GenBank/DDBJ databases">
        <authorList>
            <consortium name="PulseNet: The National Subtyping Network for Foodborne Disease Surveillance"/>
            <person name="Tarr C.L."/>
            <person name="Trees E."/>
            <person name="Katz L.S."/>
            <person name="Carleton-Romer H.A."/>
            <person name="Stroika S."/>
            <person name="Kucerova Z."/>
            <person name="Roache K.F."/>
            <person name="Sabol A.L."/>
            <person name="Besser J."/>
            <person name="Gerner-Smidt P."/>
        </authorList>
    </citation>
    <scope>NUCLEOTIDE SEQUENCE [LARGE SCALE GENOMIC DNA]</scope>
    <source>
        <strain evidence="2 10">PNUSAC009041</strain>
    </source>
</reference>
<dbReference type="EMBL" id="AACJKW010000004">
    <property type="protein sequence ID" value="EAK8193216.1"/>
    <property type="molecule type" value="Genomic_DNA"/>
</dbReference>
<dbReference type="EMBL" id="AACJKW010000036">
    <property type="protein sequence ID" value="EAK8194448.1"/>
    <property type="molecule type" value="Genomic_DNA"/>
</dbReference>
<evidence type="ECO:0000313" key="9">
    <source>
        <dbReference type="Proteomes" id="UP000335162"/>
    </source>
</evidence>
<dbReference type="RefSeq" id="WP_042635777.1">
    <property type="nucleotide sequence ID" value="NZ_AP028330.1"/>
</dbReference>
<dbReference type="Proteomes" id="UP000349590">
    <property type="component" value="Unassembled WGS sequence"/>
</dbReference>
<reference evidence="8" key="4">
    <citation type="journal article" date="2019" name="Appl. Environ. Microbiol.">
        <title>Population genetics and characterization of Campylobacter jejuni isolates in western jackdaws and game birds in Finland.</title>
        <authorList>
            <person name="Kovanen S."/>
            <person name="Rossi M."/>
            <person name="Pohja-Mykra M."/>
            <person name="Nieminen T."/>
            <person name="Raunio-Saarnisto M."/>
            <person name="Sauvala M."/>
            <person name="Fredriksson-Ahomaa M."/>
            <person name="Hanninen M.L."/>
            <person name="Kivisto R."/>
        </authorList>
    </citation>
    <scope>NUCLEOTIDE SEQUENCE</scope>
    <source>
        <strain evidence="8">SO-26</strain>
    </source>
</reference>
<accession>A0A2R4D187</accession>
<sequence length="29" mass="3615">MFQNIIKYKDFIIFILNLKQNLYLLIKIN</sequence>
<dbReference type="Proteomes" id="UP000335162">
    <property type="component" value="Unassembled WGS sequence"/>
</dbReference>
<evidence type="ECO:0000313" key="1">
    <source>
        <dbReference type="EMBL" id="EAJ9718658.1"/>
    </source>
</evidence>
<reference evidence="5 9" key="3">
    <citation type="submission" date="2018-05" db="EMBL/GenBank/DDBJ databases">
        <authorList>
            <consortium name="NARMS: The National Antimicrobial Resistance Monitoring System"/>
        </authorList>
    </citation>
    <scope>NUCLEOTIDE SEQUENCE [LARGE SCALE GENOMIC DNA]</scope>
    <source>
        <strain evidence="5 9">FSIS1607212</strain>
    </source>
</reference>
<dbReference type="EMBL" id="AACCII010000004">
    <property type="protein sequence ID" value="EAJ9718658.1"/>
    <property type="molecule type" value="Genomic_DNA"/>
</dbReference>
<comment type="caution">
    <text evidence="2">The sequence shown here is derived from an EMBL/GenBank/DDBJ whole genome shotgun (WGS) entry which is preliminary data.</text>
</comment>
<reference evidence="6" key="7">
    <citation type="submission" date="2021-12" db="EMBL/GenBank/DDBJ databases">
        <title>Prevalence of phenicol resistance gene fexA in Campylobacter isolated from poultry supply chain.</title>
        <authorList>
            <person name="Tang B."/>
            <person name="Zheng X."/>
            <person name="Lin J."/>
            <person name="Lin R."/>
            <person name="Yang H."/>
            <person name="Shen Z."/>
            <person name="Xia F."/>
        </authorList>
    </citation>
    <scope>NUCLEOTIDE SEQUENCE</scope>
    <source>
        <strain evidence="6">CJHN2011004</strain>
    </source>
</reference>
<reference evidence="8" key="2">
    <citation type="submission" date="2018-01" db="EMBL/GenBank/DDBJ databases">
        <authorList>
            <person name="Kovanen S."/>
            <person name="Nieminen T."/>
            <person name="Pohja-Mykra M."/>
            <person name="Raunio-Saarnisto M."/>
            <person name="Sauvala M."/>
            <person name="Fredriksson-Ahomaa M."/>
            <person name="Hanninen M.-L."/>
            <person name="Kivisto R."/>
        </authorList>
    </citation>
    <scope>NUCLEOTIDE SEQUENCE</scope>
    <source>
        <strain evidence="8">SO-26</strain>
    </source>
</reference>
<evidence type="ECO:0000313" key="4">
    <source>
        <dbReference type="EMBL" id="EAK8194448.1"/>
    </source>
</evidence>